<dbReference type="Proteomes" id="UP001321760">
    <property type="component" value="Unassembled WGS sequence"/>
</dbReference>
<dbReference type="PANTHER" id="PTHR13620:SF104">
    <property type="entry name" value="EXONUCLEASE 3'-5' DOMAIN-CONTAINING PROTEIN 2"/>
    <property type="match status" value="1"/>
</dbReference>
<evidence type="ECO:0000256" key="1">
    <source>
        <dbReference type="ARBA" id="ARBA00022722"/>
    </source>
</evidence>
<dbReference type="GO" id="GO:0004386">
    <property type="term" value="F:helicase activity"/>
    <property type="evidence" value="ECO:0007669"/>
    <property type="project" value="UniProtKB-KW"/>
</dbReference>
<organism evidence="5 6">
    <name type="scientific">Podospora aff. communis PSN243</name>
    <dbReference type="NCBI Taxonomy" id="3040156"/>
    <lineage>
        <taxon>Eukaryota</taxon>
        <taxon>Fungi</taxon>
        <taxon>Dikarya</taxon>
        <taxon>Ascomycota</taxon>
        <taxon>Pezizomycotina</taxon>
        <taxon>Sordariomycetes</taxon>
        <taxon>Sordariomycetidae</taxon>
        <taxon>Sordariales</taxon>
        <taxon>Podosporaceae</taxon>
        <taxon>Podospora</taxon>
    </lineage>
</organism>
<dbReference type="GO" id="GO:0005737">
    <property type="term" value="C:cytoplasm"/>
    <property type="evidence" value="ECO:0007669"/>
    <property type="project" value="TreeGrafter"/>
</dbReference>
<dbReference type="Pfam" id="PF01612">
    <property type="entry name" value="DNA_pol_A_exo1"/>
    <property type="match status" value="1"/>
</dbReference>
<keyword evidence="6" id="KW-1185">Reference proteome</keyword>
<feature type="compositionally biased region" description="Low complexity" evidence="3">
    <location>
        <begin position="101"/>
        <end position="112"/>
    </location>
</feature>
<keyword evidence="1" id="KW-0540">Nuclease</keyword>
<dbReference type="InterPro" id="IPR036397">
    <property type="entry name" value="RNaseH_sf"/>
</dbReference>
<dbReference type="SUPFAM" id="SSF53098">
    <property type="entry name" value="Ribonuclease H-like"/>
    <property type="match status" value="1"/>
</dbReference>
<proteinExistence type="predicted"/>
<evidence type="ECO:0000259" key="4">
    <source>
        <dbReference type="SMART" id="SM00474"/>
    </source>
</evidence>
<feature type="region of interest" description="Disordered" evidence="3">
    <location>
        <begin position="63"/>
        <end position="131"/>
    </location>
</feature>
<dbReference type="InterPro" id="IPR051132">
    <property type="entry name" value="3-5_Exonuclease_domain"/>
</dbReference>
<reference evidence="5" key="2">
    <citation type="submission" date="2023-05" db="EMBL/GenBank/DDBJ databases">
        <authorList>
            <consortium name="Lawrence Berkeley National Laboratory"/>
            <person name="Steindorff A."/>
            <person name="Hensen N."/>
            <person name="Bonometti L."/>
            <person name="Westerberg I."/>
            <person name="Brannstrom I.O."/>
            <person name="Guillou S."/>
            <person name="Cros-Aarteil S."/>
            <person name="Calhoun S."/>
            <person name="Haridas S."/>
            <person name="Kuo A."/>
            <person name="Mondo S."/>
            <person name="Pangilinan J."/>
            <person name="Riley R."/>
            <person name="Labutti K."/>
            <person name="Andreopoulos B."/>
            <person name="Lipzen A."/>
            <person name="Chen C."/>
            <person name="Yanf M."/>
            <person name="Daum C."/>
            <person name="Ng V."/>
            <person name="Clum A."/>
            <person name="Ohm R."/>
            <person name="Martin F."/>
            <person name="Silar P."/>
            <person name="Natvig D."/>
            <person name="Lalanne C."/>
            <person name="Gautier V."/>
            <person name="Ament-Velasquez S.L."/>
            <person name="Kruys A."/>
            <person name="Hutchinson M.I."/>
            <person name="Powell A.J."/>
            <person name="Barry K."/>
            <person name="Miller A.N."/>
            <person name="Grigoriev I.V."/>
            <person name="Debuchy R."/>
            <person name="Gladieux P."/>
            <person name="Thoren M.H."/>
            <person name="Johannesson H."/>
        </authorList>
    </citation>
    <scope>NUCLEOTIDE SEQUENCE</scope>
    <source>
        <strain evidence="5">PSN243</strain>
    </source>
</reference>
<evidence type="ECO:0000256" key="2">
    <source>
        <dbReference type="ARBA" id="ARBA00022801"/>
    </source>
</evidence>
<reference evidence="5" key="1">
    <citation type="journal article" date="2023" name="Mol. Phylogenet. Evol.">
        <title>Genome-scale phylogeny and comparative genomics of the fungal order Sordariales.</title>
        <authorList>
            <person name="Hensen N."/>
            <person name="Bonometti L."/>
            <person name="Westerberg I."/>
            <person name="Brannstrom I.O."/>
            <person name="Guillou S."/>
            <person name="Cros-Aarteil S."/>
            <person name="Calhoun S."/>
            <person name="Haridas S."/>
            <person name="Kuo A."/>
            <person name="Mondo S."/>
            <person name="Pangilinan J."/>
            <person name="Riley R."/>
            <person name="LaButti K."/>
            <person name="Andreopoulos B."/>
            <person name="Lipzen A."/>
            <person name="Chen C."/>
            <person name="Yan M."/>
            <person name="Daum C."/>
            <person name="Ng V."/>
            <person name="Clum A."/>
            <person name="Steindorff A."/>
            <person name="Ohm R.A."/>
            <person name="Martin F."/>
            <person name="Silar P."/>
            <person name="Natvig D.O."/>
            <person name="Lalanne C."/>
            <person name="Gautier V."/>
            <person name="Ament-Velasquez S.L."/>
            <person name="Kruys A."/>
            <person name="Hutchinson M.I."/>
            <person name="Powell A.J."/>
            <person name="Barry K."/>
            <person name="Miller A.N."/>
            <person name="Grigoriev I.V."/>
            <person name="Debuchy R."/>
            <person name="Gladieux P."/>
            <person name="Hiltunen Thoren M."/>
            <person name="Johannesson H."/>
        </authorList>
    </citation>
    <scope>NUCLEOTIDE SEQUENCE</scope>
    <source>
        <strain evidence="5">PSN243</strain>
    </source>
</reference>
<keyword evidence="5" id="KW-0347">Helicase</keyword>
<dbReference type="InterPro" id="IPR012337">
    <property type="entry name" value="RNaseH-like_sf"/>
</dbReference>
<keyword evidence="5" id="KW-0067">ATP-binding</keyword>
<comment type="caution">
    <text evidence="5">The sequence shown here is derived from an EMBL/GenBank/DDBJ whole genome shotgun (WGS) entry which is preliminary data.</text>
</comment>
<keyword evidence="5" id="KW-0547">Nucleotide-binding</keyword>
<dbReference type="GO" id="GO:0008408">
    <property type="term" value="F:3'-5' exonuclease activity"/>
    <property type="evidence" value="ECO:0007669"/>
    <property type="project" value="InterPro"/>
</dbReference>
<dbReference type="Gene3D" id="3.30.420.10">
    <property type="entry name" value="Ribonuclease H-like superfamily/Ribonuclease H"/>
    <property type="match status" value="1"/>
</dbReference>
<evidence type="ECO:0000313" key="5">
    <source>
        <dbReference type="EMBL" id="KAK4453220.1"/>
    </source>
</evidence>
<dbReference type="FunFam" id="3.30.420.10:FF:000100">
    <property type="entry name" value="3'-5' exonuclease/helicase (Wrn), putative"/>
    <property type="match status" value="1"/>
</dbReference>
<keyword evidence="2" id="KW-0378">Hydrolase</keyword>
<dbReference type="SMART" id="SM00474">
    <property type="entry name" value="35EXOc"/>
    <property type="match status" value="1"/>
</dbReference>
<feature type="region of interest" description="Disordered" evidence="3">
    <location>
        <begin position="457"/>
        <end position="477"/>
    </location>
</feature>
<feature type="domain" description="3'-5' exonuclease" evidence="4">
    <location>
        <begin position="171"/>
        <end position="360"/>
    </location>
</feature>
<dbReference type="PANTHER" id="PTHR13620">
    <property type="entry name" value="3-5 EXONUCLEASE"/>
    <property type="match status" value="1"/>
</dbReference>
<dbReference type="GO" id="GO:0003676">
    <property type="term" value="F:nucleic acid binding"/>
    <property type="evidence" value="ECO:0007669"/>
    <property type="project" value="InterPro"/>
</dbReference>
<dbReference type="EMBL" id="MU865921">
    <property type="protein sequence ID" value="KAK4453220.1"/>
    <property type="molecule type" value="Genomic_DNA"/>
</dbReference>
<protein>
    <submittedName>
        <fullName evidence="5">Werner syndrome helicase</fullName>
    </submittedName>
</protein>
<evidence type="ECO:0000256" key="3">
    <source>
        <dbReference type="SAM" id="MobiDB-lite"/>
    </source>
</evidence>
<accession>A0AAV9GXV7</accession>
<dbReference type="AlphaFoldDB" id="A0AAV9GXV7"/>
<name>A0AAV9GXV7_9PEZI</name>
<dbReference type="CDD" id="cd06141">
    <property type="entry name" value="WRN_exo"/>
    <property type="match status" value="1"/>
</dbReference>
<dbReference type="GO" id="GO:0006139">
    <property type="term" value="P:nucleobase-containing compound metabolic process"/>
    <property type="evidence" value="ECO:0007669"/>
    <property type="project" value="InterPro"/>
</dbReference>
<dbReference type="GO" id="GO:0005634">
    <property type="term" value="C:nucleus"/>
    <property type="evidence" value="ECO:0007669"/>
    <property type="project" value="TreeGrafter"/>
</dbReference>
<evidence type="ECO:0000313" key="6">
    <source>
        <dbReference type="Proteomes" id="UP001321760"/>
    </source>
</evidence>
<sequence>METSGGAPQKRVWHLSRGIVFANDNRVVYPHLSLARYHSATALATHGSSSEPPLGGLLRETTSETQLGDGSGDGMRAPVVNSSGPTEQHGIAVEPPERGVEGAVEGAATAEVAKPKEDATPSKSPFTPLDFKIPDNVFQDAKKAPEGDPKSFWSYSLYQRSNEAGPQKIKVHYCKSKHTTERVVQQYFMNEKILGLDLEWAGDAKKTHSARRNVSLIQLASPSRIALFHLAMYPKDDELVAPSLKQILEDPEVTKVGVWIKGDCTRLRTYLGIEARGTFELSHLYRLVKYSNTGDLDLINKSLVGMAKQVEDVLQLPLFKGLDVRASDWSRALSMEQIAYSASDAYAALQLYHVLDSQRQSLDPTPPLPYHADLNLPIRLADKVILPEETEDAEEEPEAKVGPAVDATAITNYLNSTEMKSSVSVEEDSEQLAVSKDKVTESIATTDTTTTVTTAVSSVTATTTRKPKKDPPSPKDPRVIEAEVWAKQRCASGKAPVYMLRAYYLWYKHDDLGPEGVAALLRDPPLATLTVVQYITEAIRLGTLVYDKRRMRDEVLAKLPTAELKQWRYRGLAKACEELDQEV</sequence>
<dbReference type="InterPro" id="IPR002562">
    <property type="entry name" value="3'-5'_exonuclease_dom"/>
</dbReference>
<gene>
    <name evidence="5" type="ORF">QBC34DRAFT_376669</name>
</gene>